<proteinExistence type="evidence at protein level"/>
<keyword id="KW-0903">Direct protein sequencing</keyword>
<reference key="1">
    <citation type="journal article" date="1995" name="Eur. J. Biochem.">
        <title>Characterisation of taurochenodeoxycholic acid 6 alpha-hydroxylase from pig liver microsomes.</title>
        <authorList>
            <person name="Araya Z."/>
            <person name="Hellman U."/>
            <person name="Hansson R."/>
        </authorList>
    </citation>
    <scope>PROTEIN SEQUENCE</scope>
</reference>
<name>Q9TR56_PIG</name>
<accession>Q9TR56</accession>
<organism>
    <name type="scientific">Sus scrofa</name>
    <name type="common">Pig</name>
    <dbReference type="NCBI Taxonomy" id="9823"/>
    <lineage>
        <taxon>Eukaryota</taxon>
        <taxon>Metazoa</taxon>
        <taxon>Chordata</taxon>
        <taxon>Craniata</taxon>
        <taxon>Vertebrata</taxon>
        <taxon>Euteleostomi</taxon>
        <taxon>Mammalia</taxon>
        <taxon>Eutheria</taxon>
        <taxon>Laurasiatheria</taxon>
        <taxon>Artiodactyla</taxon>
        <taxon>Suina</taxon>
        <taxon>Suidae</taxon>
        <taxon>Sus</taxon>
    </lineage>
</organism>
<dbReference type="AlphaFoldDB" id="Q9TR56"/>
<protein>
    <submittedName>
        <fullName>TAUROCHENODEOXYCHOLIC acid 6 alpha-hydroxylase</fullName>
    </submittedName>
</protein>
<sequence length="20" mass="1893">TVPALASVSGLLQVAALLGL</sequence>